<reference evidence="1" key="1">
    <citation type="journal article" date="2021" name="Proc. Natl. Acad. Sci. U.S.A.">
        <title>A Catalog of Tens of Thousands of Viruses from Human Metagenomes Reveals Hidden Associations with Chronic Diseases.</title>
        <authorList>
            <person name="Tisza M.J."/>
            <person name="Buck C.B."/>
        </authorList>
    </citation>
    <scope>NUCLEOTIDE SEQUENCE</scope>
    <source>
        <strain evidence="1">Ctv3H3</strain>
    </source>
</reference>
<name>A0A8S5NAM0_9VIRU</name>
<proteinExistence type="predicted"/>
<accession>A0A8S5NAM0</accession>
<dbReference type="EMBL" id="BK015120">
    <property type="protein sequence ID" value="DAD91742.1"/>
    <property type="molecule type" value="Genomic_DNA"/>
</dbReference>
<evidence type="ECO:0000313" key="1">
    <source>
        <dbReference type="EMBL" id="DAD91742.1"/>
    </source>
</evidence>
<protein>
    <submittedName>
        <fullName evidence="1">Uncharacterized protein</fullName>
    </submittedName>
</protein>
<organism evidence="1">
    <name type="scientific">Phage sp. ctv3H3</name>
    <dbReference type="NCBI Taxonomy" id="2826753"/>
    <lineage>
        <taxon>Viruses</taxon>
    </lineage>
</organism>
<sequence>MEYTSDGRIVIHNGDLTNELLRRGHHIVQVRSDRKNKIKTIFLFDGTEELKEDLLNIAKRERVELNKELFD</sequence>